<dbReference type="Proteomes" id="UP000346198">
    <property type="component" value="Unassembled WGS sequence"/>
</dbReference>
<accession>A0A6C2UL48</accession>
<organism evidence="1 2">
    <name type="scientific">Pontiella sulfatireligans</name>
    <dbReference type="NCBI Taxonomy" id="2750658"/>
    <lineage>
        <taxon>Bacteria</taxon>
        <taxon>Pseudomonadati</taxon>
        <taxon>Kiritimatiellota</taxon>
        <taxon>Kiritimatiellia</taxon>
        <taxon>Kiritimatiellales</taxon>
        <taxon>Pontiellaceae</taxon>
        <taxon>Pontiella</taxon>
    </lineage>
</organism>
<gene>
    <name evidence="1" type="ORF">SCARR_02895</name>
</gene>
<dbReference type="AlphaFoldDB" id="A0A6C2UL48"/>
<dbReference type="RefSeq" id="WP_136062340.1">
    <property type="nucleotide sequence ID" value="NZ_CAAHFH010000002.1"/>
</dbReference>
<evidence type="ECO:0000313" key="2">
    <source>
        <dbReference type="Proteomes" id="UP000346198"/>
    </source>
</evidence>
<name>A0A6C2UL48_9BACT</name>
<sequence>MKIYNNKIIQIFKPLMVADHVENLEFYDNEISAGKDYASWFKGKAEPPNIRFGPGVTTGRFQKLDNRSAR</sequence>
<evidence type="ECO:0000313" key="1">
    <source>
        <dbReference type="EMBL" id="VGO20828.1"/>
    </source>
</evidence>
<proteinExistence type="predicted"/>
<protein>
    <submittedName>
        <fullName evidence="1">Uncharacterized protein</fullName>
    </submittedName>
</protein>
<dbReference type="EMBL" id="CAAHFH010000002">
    <property type="protein sequence ID" value="VGO20828.1"/>
    <property type="molecule type" value="Genomic_DNA"/>
</dbReference>
<keyword evidence="2" id="KW-1185">Reference proteome</keyword>
<reference evidence="1 2" key="1">
    <citation type="submission" date="2019-04" db="EMBL/GenBank/DDBJ databases">
        <authorList>
            <person name="Van Vliet M D."/>
        </authorList>
    </citation>
    <scope>NUCLEOTIDE SEQUENCE [LARGE SCALE GENOMIC DNA]</scope>
    <source>
        <strain evidence="1 2">F21</strain>
    </source>
</reference>